<feature type="chain" id="PRO_5029832306" description="VWFD domain-containing protein" evidence="4">
    <location>
        <begin position="24"/>
        <end position="1716"/>
    </location>
</feature>
<dbReference type="PANTHER" id="PTHR11339:SF386">
    <property type="entry name" value="HEMOLECTIN, ISOFORM A"/>
    <property type="match status" value="1"/>
</dbReference>
<dbReference type="KEGG" id="spu:105443100"/>
<feature type="compositionally biased region" description="Low complexity" evidence="3">
    <location>
        <begin position="1305"/>
        <end position="1321"/>
    </location>
</feature>
<evidence type="ECO:0000256" key="4">
    <source>
        <dbReference type="SAM" id="SignalP"/>
    </source>
</evidence>
<name>A0A7M7LTD7_STRPU</name>
<feature type="region of interest" description="Disordered" evidence="3">
    <location>
        <begin position="1159"/>
        <end position="1716"/>
    </location>
</feature>
<dbReference type="SMART" id="SM00216">
    <property type="entry name" value="VWD"/>
    <property type="match status" value="3"/>
</dbReference>
<feature type="compositionally biased region" description="Pro residues" evidence="3">
    <location>
        <begin position="1322"/>
        <end position="1469"/>
    </location>
</feature>
<protein>
    <recommendedName>
        <fullName evidence="5">VWFD domain-containing protein</fullName>
    </recommendedName>
</protein>
<reference evidence="6" key="2">
    <citation type="submission" date="2021-01" db="UniProtKB">
        <authorList>
            <consortium name="EnsemblMetazoa"/>
        </authorList>
    </citation>
    <scope>IDENTIFICATION</scope>
</reference>
<evidence type="ECO:0000313" key="6">
    <source>
        <dbReference type="EnsemblMetazoa" id="XP_011674222"/>
    </source>
</evidence>
<dbReference type="InterPro" id="IPR050780">
    <property type="entry name" value="Mucin_vWF_Thrombospondin_sf"/>
</dbReference>
<keyword evidence="2" id="KW-0325">Glycoprotein</keyword>
<sequence>MAMKVVALVLSFVISILIERGRTNDLPSDICSIVAGRHFKQFRGDSYEYYPNQCLYTLAESELTDSHSFEILLDNQNSDEVAIIYIGIEDSEVAVEIRMTPVGVFLNGSTTPANLPLMLPQASVVKRGFYYILTDSSEIKIEYAVGERIYLFVPESIISETYGLCKIEEGSSFTSVADLSKHRTATATEFCEGRGAAPFPSTASELKCKSIVLSDCGLNEDHEFFRKLCSIEMNATPRNHSIDNGICLALAEYYRICALCDQTSVFEDWRNEHGCVVSCPNSEVFAESGSLCPMTCDKTYLTRTCSEEGGFDGCHCRSDHYWNEDIGVCVPKAGCFCVHEGHHHETGETVDIECNTCTCAGGSWACTRNEALCEATCSITGKYLTLFNTFDGTIFENTDSCGHLLVEPKATNGTFQLSFGHHCPFASPCLPYLTLVTSIGGTKVTLRFLEDRSVLKNNDNMKLPLFLDGVVVRNIVDNYLLINTNFGITIMWDWKSDLEITAADSLRGGVWGLCGLFNGAINDDLTLPTGEITVDPLIFGTRWRSFCLTPSTLPTYAVSPGYCRIDQLYHLQVQERCGLFTTQAFHSCHGVVSYEQFHMDCWTLACPKLASDLGTLEKSTCPAFLAYIAECARQGQVISWPGYSNCEIEDCPAGRVYLDCPHRIQLLCSEVRMAQAGAKDKTCYAGCFCPNGTVFDDYSERCVESDMCPCINTNGKIQQVGDEWNTECEHCICMAGHYTCEEVECKVCEHGQQYSTCACAKTCTNLYSVLCSEGEDCLGGCACPEGSVLDEWNGQCVAAADCPCLYGNETYAVYSIRPTPDKLCLCKPGAFWECASRDTEGSCWAFGLSSFNTYDDKTFSHNGRCSYVMSTDGCNDNSNETFRVEIESLDCGEDAWACTKAIHITFPNVTVVLIRGSDPILTPNTSDICTKEVGGIYTMVRYEGLAIMWDGANMVTITVEERFKEKVCGLCGNFDGRSDDDFLKQQGDTTRDINEFVDSWATRSCLPARATNLECLNEIEQARRPWAESKCDVINSEIFSECHAYVSPKPYFDHCVDDSVKCYRGDGLDCLCDAISVYSQKCIEKGVCADWRADHMCPVTCPCGEHRKYYTCHTSCQASCDECAYEDKCMTPKVEGCFCEGDLVELNGTCIQKGYCSQRPPTTQPPTTQPPTTQPPTTRPPTTRPPTTQPPTTQPPTTQPPTTQPPTTQPPTTQPPTTQPPTTQTPTTRPPTTQPPSTQPPTTQPPTTQPPTTQPPTKRPPTTQPPITQPPTTQPPITQPPTTQPPTTQPPTTQPPTTQPPTTQPPTTQSPSTQPSTTHPPTTQPPTTKPPTTQPPTTQPPTTQPPTTQPPSTQPPTTQPPSTQPPSTQPPTTQPPTTQPPTTQPPMTHPPTAQPPTTQPPTTQPPSTEPPTSQPPTTQPPTTQPPTTRPPTTQPPTKQPPTTKPPITQPPTTQPPTTQPPTTQPPTTQPPTTQTPTTQPPTTQPPSTEPPTSQPPTTQPPTTQPPTTRPPITQPPTTQPPTTQPPITQPPTTQPPTTQPPTTQPPTTQPPTTQPPTAWPPTTQPPTTQPPTTQPPTTQPPSTQPPTTQPPSTQPPSTQPPTTQPPTTQPPTTQPPMTHPPTAQPPTTQPPTTQPPSTEPPTSQPPTTQPPTTQPPTTRPPTTQPPTKQPPTTKPPITQPPTTQPPTTQPPTTQPPTIQPPTTQTPTTQPPTTQPP</sequence>
<dbReference type="RefSeq" id="XP_011674222.2">
    <property type="nucleotide sequence ID" value="XM_011675920.2"/>
</dbReference>
<dbReference type="PROSITE" id="PS51233">
    <property type="entry name" value="VWFD"/>
    <property type="match status" value="3"/>
</dbReference>
<keyword evidence="4" id="KW-0732">Signal</keyword>
<evidence type="ECO:0000256" key="2">
    <source>
        <dbReference type="ARBA" id="ARBA00023180"/>
    </source>
</evidence>
<feature type="signal peptide" evidence="4">
    <location>
        <begin position="1"/>
        <end position="23"/>
    </location>
</feature>
<accession>A0A7M7LTD7</accession>
<dbReference type="InterPro" id="IPR014853">
    <property type="entry name" value="VWF/SSPO/ZAN-like_Cys-rich_dom"/>
</dbReference>
<evidence type="ECO:0000313" key="7">
    <source>
        <dbReference type="Proteomes" id="UP000007110"/>
    </source>
</evidence>
<dbReference type="InterPro" id="IPR001846">
    <property type="entry name" value="VWF_type-D"/>
</dbReference>
<feature type="domain" description="VWFD" evidence="5">
    <location>
        <begin position="29"/>
        <end position="202"/>
    </location>
</feature>
<dbReference type="PANTHER" id="PTHR11339">
    <property type="entry name" value="EXTRACELLULAR MATRIX GLYCOPROTEIN RELATED"/>
    <property type="match status" value="1"/>
</dbReference>
<dbReference type="CDD" id="cd19941">
    <property type="entry name" value="TIL"/>
    <property type="match status" value="3"/>
</dbReference>
<feature type="compositionally biased region" description="Pro residues" evidence="3">
    <location>
        <begin position="1478"/>
        <end position="1699"/>
    </location>
</feature>
<feature type="domain" description="VWFD" evidence="5">
    <location>
        <begin position="375"/>
        <end position="552"/>
    </location>
</feature>
<reference evidence="7" key="1">
    <citation type="submission" date="2015-02" db="EMBL/GenBank/DDBJ databases">
        <title>Genome sequencing for Strongylocentrotus purpuratus.</title>
        <authorList>
            <person name="Murali S."/>
            <person name="Liu Y."/>
            <person name="Vee V."/>
            <person name="English A."/>
            <person name="Wang M."/>
            <person name="Skinner E."/>
            <person name="Han Y."/>
            <person name="Muzny D.M."/>
            <person name="Worley K.C."/>
            <person name="Gibbs R.A."/>
        </authorList>
    </citation>
    <scope>NUCLEOTIDE SEQUENCE</scope>
</reference>
<dbReference type="InParanoid" id="A0A7M7LTD7"/>
<keyword evidence="7" id="KW-1185">Reference proteome</keyword>
<dbReference type="InterPro" id="IPR036084">
    <property type="entry name" value="Ser_inhib-like_sf"/>
</dbReference>
<proteinExistence type="predicted"/>
<dbReference type="OMA" id="TIMWDWK"/>
<dbReference type="GeneID" id="105443100"/>
<organism evidence="6 7">
    <name type="scientific">Strongylocentrotus purpuratus</name>
    <name type="common">Purple sea urchin</name>
    <dbReference type="NCBI Taxonomy" id="7668"/>
    <lineage>
        <taxon>Eukaryota</taxon>
        <taxon>Metazoa</taxon>
        <taxon>Echinodermata</taxon>
        <taxon>Eleutherozoa</taxon>
        <taxon>Echinozoa</taxon>
        <taxon>Echinoidea</taxon>
        <taxon>Euechinoidea</taxon>
        <taxon>Echinacea</taxon>
        <taxon>Camarodonta</taxon>
        <taxon>Echinidea</taxon>
        <taxon>Strongylocentrotidae</taxon>
        <taxon>Strongylocentrotus</taxon>
    </lineage>
</organism>
<dbReference type="SMART" id="SM00832">
    <property type="entry name" value="C8"/>
    <property type="match status" value="2"/>
</dbReference>
<feature type="compositionally biased region" description="Pro residues" evidence="3">
    <location>
        <begin position="1162"/>
        <end position="1219"/>
    </location>
</feature>
<dbReference type="EnsemblMetazoa" id="XM_011675920">
    <property type="protein sequence ID" value="XP_011674222"/>
    <property type="gene ID" value="LOC105443100"/>
</dbReference>
<dbReference type="GO" id="GO:0031012">
    <property type="term" value="C:extracellular matrix"/>
    <property type="evidence" value="ECO:0000318"/>
    <property type="project" value="GO_Central"/>
</dbReference>
<dbReference type="InterPro" id="IPR002919">
    <property type="entry name" value="TIL_dom"/>
</dbReference>
<dbReference type="Proteomes" id="UP000007110">
    <property type="component" value="Unassembled WGS sequence"/>
</dbReference>
<dbReference type="SUPFAM" id="SSF57567">
    <property type="entry name" value="Serine protease inhibitors"/>
    <property type="match status" value="3"/>
</dbReference>
<evidence type="ECO:0000259" key="5">
    <source>
        <dbReference type="PROSITE" id="PS51233"/>
    </source>
</evidence>
<dbReference type="Pfam" id="PF08742">
    <property type="entry name" value="C8"/>
    <property type="match status" value="2"/>
</dbReference>
<keyword evidence="1" id="KW-1015">Disulfide bond</keyword>
<dbReference type="GO" id="GO:0005201">
    <property type="term" value="F:extracellular matrix structural constituent"/>
    <property type="evidence" value="ECO:0000318"/>
    <property type="project" value="GO_Central"/>
</dbReference>
<dbReference type="Pfam" id="PF01826">
    <property type="entry name" value="TIL"/>
    <property type="match status" value="2"/>
</dbReference>
<dbReference type="Gene3D" id="2.10.25.10">
    <property type="entry name" value="Laminin"/>
    <property type="match status" value="3"/>
</dbReference>
<feature type="compositionally biased region" description="Pro residues" evidence="3">
    <location>
        <begin position="1228"/>
        <end position="1304"/>
    </location>
</feature>
<evidence type="ECO:0000256" key="3">
    <source>
        <dbReference type="SAM" id="MobiDB-lite"/>
    </source>
</evidence>
<dbReference type="Pfam" id="PF00094">
    <property type="entry name" value="VWD"/>
    <property type="match status" value="3"/>
</dbReference>
<feature type="domain" description="VWFD" evidence="5">
    <location>
        <begin position="841"/>
        <end position="1016"/>
    </location>
</feature>
<evidence type="ECO:0000256" key="1">
    <source>
        <dbReference type="ARBA" id="ARBA00023157"/>
    </source>
</evidence>
<dbReference type="GO" id="GO:0005615">
    <property type="term" value="C:extracellular space"/>
    <property type="evidence" value="ECO:0000318"/>
    <property type="project" value="GO_Central"/>
</dbReference>
<dbReference type="Pfam" id="PF23244">
    <property type="entry name" value="VWF"/>
    <property type="match status" value="1"/>
</dbReference>
<dbReference type="OrthoDB" id="6262482at2759"/>